<protein>
    <recommendedName>
        <fullName evidence="3">cellulase</fullName>
        <ecNumber evidence="3">3.2.1.4</ecNumber>
    </recommendedName>
</protein>
<reference evidence="11" key="2">
    <citation type="submission" date="2023-05" db="EMBL/GenBank/DDBJ databases">
        <authorList>
            <consortium name="Lawrence Berkeley National Laboratory"/>
            <person name="Steindorff A."/>
            <person name="Hensen N."/>
            <person name="Bonometti L."/>
            <person name="Westerberg I."/>
            <person name="Brannstrom I.O."/>
            <person name="Guillou S."/>
            <person name="Cros-Aarteil S."/>
            <person name="Calhoun S."/>
            <person name="Haridas S."/>
            <person name="Kuo A."/>
            <person name="Mondo S."/>
            <person name="Pangilinan J."/>
            <person name="Riley R."/>
            <person name="Labutti K."/>
            <person name="Andreopoulos B."/>
            <person name="Lipzen A."/>
            <person name="Chen C."/>
            <person name="Yanf M."/>
            <person name="Daum C."/>
            <person name="Ng V."/>
            <person name="Clum A."/>
            <person name="Ohm R."/>
            <person name="Martin F."/>
            <person name="Silar P."/>
            <person name="Natvig D."/>
            <person name="Lalanne C."/>
            <person name="Gautier V."/>
            <person name="Ament-Velasquez S.L."/>
            <person name="Kruys A."/>
            <person name="Hutchinson M.I."/>
            <person name="Powell A.J."/>
            <person name="Barry K."/>
            <person name="Miller A.N."/>
            <person name="Grigoriev I.V."/>
            <person name="Debuchy R."/>
            <person name="Gladieux P."/>
            <person name="Thoren M.H."/>
            <person name="Johannesson H."/>
        </authorList>
    </citation>
    <scope>NUCLEOTIDE SEQUENCE</scope>
    <source>
        <strain evidence="11">CBS 892.96</strain>
    </source>
</reference>
<organism evidence="11 12">
    <name type="scientific">Triangularia setosa</name>
    <dbReference type="NCBI Taxonomy" id="2587417"/>
    <lineage>
        <taxon>Eukaryota</taxon>
        <taxon>Fungi</taxon>
        <taxon>Dikarya</taxon>
        <taxon>Ascomycota</taxon>
        <taxon>Pezizomycotina</taxon>
        <taxon>Sordariomycetes</taxon>
        <taxon>Sordariomycetidae</taxon>
        <taxon>Sordariales</taxon>
        <taxon>Podosporaceae</taxon>
        <taxon>Triangularia</taxon>
    </lineage>
</organism>
<name>A0AAN6W5Q6_9PEZI</name>
<feature type="signal peptide" evidence="9">
    <location>
        <begin position="1"/>
        <end position="25"/>
    </location>
</feature>
<dbReference type="EC" id="3.2.1.4" evidence="3"/>
<dbReference type="SUPFAM" id="SSF50685">
    <property type="entry name" value="Barwin-like endoglucanases"/>
    <property type="match status" value="1"/>
</dbReference>
<keyword evidence="6" id="KW-0119">Carbohydrate metabolism</keyword>
<dbReference type="PANTHER" id="PTHR39730">
    <property type="entry name" value="ENDOGLUCANASE 1"/>
    <property type="match status" value="1"/>
</dbReference>
<gene>
    <name evidence="11" type="ORF">QBC36DRAFT_188699</name>
</gene>
<evidence type="ECO:0000313" key="11">
    <source>
        <dbReference type="EMBL" id="KAK4175908.1"/>
    </source>
</evidence>
<comment type="caution">
    <text evidence="11">The sequence shown here is derived from an EMBL/GenBank/DDBJ whole genome shotgun (WGS) entry which is preliminary data.</text>
</comment>
<sequence length="247" mass="26015">MARLLLLTLLLSLFNNLHHNALVAAQKVAKTYTGWDCCKPICASINNRPSLLDTRGAVRVCNKSNQPLPTPAGVSAVTGCQAGVNTNNAAYLCDTYQPIPVSNDLSYGFAIQVQDSQAADHPSCCKCYQLQWLNGGAANKTMIVQVVTPGGAGGDVKMGDMIILTPGGGVGPLGGTGCSGMYGAGYSWGGAQGGVRSRGECERLPANLWGGCFWRWNWARGEVNGWDVVYQQVECPGRLVSISGCVA</sequence>
<keyword evidence="9" id="KW-0732">Signal</keyword>
<dbReference type="EMBL" id="MU866215">
    <property type="protein sequence ID" value="KAK4175908.1"/>
    <property type="molecule type" value="Genomic_DNA"/>
</dbReference>
<keyword evidence="8" id="KW-0624">Polysaccharide degradation</keyword>
<keyword evidence="7" id="KW-0326">Glycosidase</keyword>
<evidence type="ECO:0000256" key="7">
    <source>
        <dbReference type="ARBA" id="ARBA00023295"/>
    </source>
</evidence>
<dbReference type="PANTHER" id="PTHR39730:SF1">
    <property type="entry name" value="ENDOGLUCANASE 1"/>
    <property type="match status" value="1"/>
</dbReference>
<evidence type="ECO:0000256" key="2">
    <source>
        <dbReference type="ARBA" id="ARBA00007793"/>
    </source>
</evidence>
<dbReference type="GO" id="GO:0008810">
    <property type="term" value="F:cellulase activity"/>
    <property type="evidence" value="ECO:0007669"/>
    <property type="project" value="UniProtKB-EC"/>
</dbReference>
<dbReference type="Pfam" id="PF02015">
    <property type="entry name" value="Glyco_hydro_45"/>
    <property type="match status" value="1"/>
</dbReference>
<dbReference type="Proteomes" id="UP001302321">
    <property type="component" value="Unassembled WGS sequence"/>
</dbReference>
<evidence type="ECO:0000256" key="1">
    <source>
        <dbReference type="ARBA" id="ARBA00000966"/>
    </source>
</evidence>
<keyword evidence="4 11" id="KW-0378">Hydrolase</keyword>
<dbReference type="InterPro" id="IPR036908">
    <property type="entry name" value="RlpA-like_sf"/>
</dbReference>
<comment type="similarity">
    <text evidence="2">Belongs to the glycosyl hydrolase 45 (cellulase K) family.</text>
</comment>
<evidence type="ECO:0000256" key="4">
    <source>
        <dbReference type="ARBA" id="ARBA00022801"/>
    </source>
</evidence>
<evidence type="ECO:0000256" key="3">
    <source>
        <dbReference type="ARBA" id="ARBA00012601"/>
    </source>
</evidence>
<keyword evidence="12" id="KW-1185">Reference proteome</keyword>
<reference evidence="11" key="1">
    <citation type="journal article" date="2023" name="Mol. Phylogenet. Evol.">
        <title>Genome-scale phylogeny and comparative genomics of the fungal order Sordariales.</title>
        <authorList>
            <person name="Hensen N."/>
            <person name="Bonometti L."/>
            <person name="Westerberg I."/>
            <person name="Brannstrom I.O."/>
            <person name="Guillou S."/>
            <person name="Cros-Aarteil S."/>
            <person name="Calhoun S."/>
            <person name="Haridas S."/>
            <person name="Kuo A."/>
            <person name="Mondo S."/>
            <person name="Pangilinan J."/>
            <person name="Riley R."/>
            <person name="LaButti K."/>
            <person name="Andreopoulos B."/>
            <person name="Lipzen A."/>
            <person name="Chen C."/>
            <person name="Yan M."/>
            <person name="Daum C."/>
            <person name="Ng V."/>
            <person name="Clum A."/>
            <person name="Steindorff A."/>
            <person name="Ohm R.A."/>
            <person name="Martin F."/>
            <person name="Silar P."/>
            <person name="Natvig D.O."/>
            <person name="Lalanne C."/>
            <person name="Gautier V."/>
            <person name="Ament-Velasquez S.L."/>
            <person name="Kruys A."/>
            <person name="Hutchinson M.I."/>
            <person name="Powell A.J."/>
            <person name="Barry K."/>
            <person name="Miller A.N."/>
            <person name="Grigoriev I.V."/>
            <person name="Debuchy R."/>
            <person name="Gladieux P."/>
            <person name="Hiltunen Thoren M."/>
            <person name="Johannesson H."/>
        </authorList>
    </citation>
    <scope>NUCLEOTIDE SEQUENCE</scope>
    <source>
        <strain evidence="11">CBS 892.96</strain>
    </source>
</reference>
<evidence type="ECO:0000259" key="10">
    <source>
        <dbReference type="Pfam" id="PF02015"/>
    </source>
</evidence>
<feature type="domain" description="Glycosyl hydrolases family 45 active site" evidence="10">
    <location>
        <begin position="34"/>
        <end position="245"/>
    </location>
</feature>
<dbReference type="Gene3D" id="2.40.40.10">
    <property type="entry name" value="RlpA-like domain"/>
    <property type="match status" value="1"/>
</dbReference>
<evidence type="ECO:0000313" key="12">
    <source>
        <dbReference type="Proteomes" id="UP001302321"/>
    </source>
</evidence>
<evidence type="ECO:0000256" key="6">
    <source>
        <dbReference type="ARBA" id="ARBA00023277"/>
    </source>
</evidence>
<comment type="catalytic activity">
    <reaction evidence="1">
        <text>Endohydrolysis of (1-&gt;4)-beta-D-glucosidic linkages in cellulose, lichenin and cereal beta-D-glucans.</text>
        <dbReference type="EC" id="3.2.1.4"/>
    </reaction>
</comment>
<feature type="chain" id="PRO_5043024267" description="cellulase" evidence="9">
    <location>
        <begin position="26"/>
        <end position="247"/>
    </location>
</feature>
<keyword evidence="5" id="KW-0136">Cellulose degradation</keyword>
<evidence type="ECO:0000256" key="5">
    <source>
        <dbReference type="ARBA" id="ARBA00023001"/>
    </source>
</evidence>
<dbReference type="InterPro" id="IPR052288">
    <property type="entry name" value="GH45_Enzymes"/>
</dbReference>
<accession>A0AAN6W5Q6</accession>
<evidence type="ECO:0000256" key="8">
    <source>
        <dbReference type="ARBA" id="ARBA00023326"/>
    </source>
</evidence>
<dbReference type="GO" id="GO:0030245">
    <property type="term" value="P:cellulose catabolic process"/>
    <property type="evidence" value="ECO:0007669"/>
    <property type="project" value="UniProtKB-KW"/>
</dbReference>
<dbReference type="AlphaFoldDB" id="A0AAN6W5Q6"/>
<proteinExistence type="inferred from homology"/>
<dbReference type="InterPro" id="IPR000334">
    <property type="entry name" value="Glyco_hydro_45"/>
</dbReference>
<evidence type="ECO:0000256" key="9">
    <source>
        <dbReference type="SAM" id="SignalP"/>
    </source>
</evidence>